<organism evidence="1 2">
    <name type="scientific">Leptospira ryugenii</name>
    <dbReference type="NCBI Taxonomy" id="1917863"/>
    <lineage>
        <taxon>Bacteria</taxon>
        <taxon>Pseudomonadati</taxon>
        <taxon>Spirochaetota</taxon>
        <taxon>Spirochaetia</taxon>
        <taxon>Leptospirales</taxon>
        <taxon>Leptospiraceae</taxon>
        <taxon>Leptospira</taxon>
    </lineage>
</organism>
<name>A0A2P2E3F5_9LEPT</name>
<dbReference type="Proteomes" id="UP000245133">
    <property type="component" value="Unassembled WGS sequence"/>
</dbReference>
<protein>
    <recommendedName>
        <fullName evidence="3">DUF937 domain-containing protein</fullName>
    </recommendedName>
</protein>
<dbReference type="Pfam" id="PF20159">
    <property type="entry name" value="YidB"/>
    <property type="match status" value="1"/>
</dbReference>
<dbReference type="InterPro" id="IPR045372">
    <property type="entry name" value="YidB"/>
</dbReference>
<dbReference type="SUPFAM" id="SSF140804">
    <property type="entry name" value="YidB-like"/>
    <property type="match status" value="1"/>
</dbReference>
<gene>
    <name evidence="1" type="ORF">LPTSP4_29690</name>
</gene>
<dbReference type="RefSeq" id="WP_108977771.1">
    <property type="nucleotide sequence ID" value="NZ_BFBB01000008.1"/>
</dbReference>
<dbReference type="Gene3D" id="1.10.10.690">
    <property type="entry name" value="YidB-like"/>
    <property type="match status" value="1"/>
</dbReference>
<keyword evidence="2" id="KW-1185">Reference proteome</keyword>
<evidence type="ECO:0000313" key="2">
    <source>
        <dbReference type="Proteomes" id="UP000245133"/>
    </source>
</evidence>
<sequence>MSLFESLKALASQAIDLVQNNPQIVEGIKKIIEENGGVSGLVQKFKEKGFGEVASSWIGTGDNQSIQSSDLVSVLGKEQISQLSEKVGLDPDATAGIVSQLLPLVIDKLSPDGQEPKQDIASQISSLASLFQK</sequence>
<reference evidence="1 2" key="1">
    <citation type="submission" date="2018-02" db="EMBL/GenBank/DDBJ databases">
        <title>Novel Leptospira species isolated from soil and water in Japan.</title>
        <authorList>
            <person name="Nakao R."/>
            <person name="Masuzawa T."/>
        </authorList>
    </citation>
    <scope>NUCLEOTIDE SEQUENCE [LARGE SCALE GENOMIC DNA]</scope>
    <source>
        <strain evidence="1 2">YH101</strain>
    </source>
</reference>
<dbReference type="InterPro" id="IPR027405">
    <property type="entry name" value="YidB-like"/>
</dbReference>
<proteinExistence type="predicted"/>
<dbReference type="OrthoDB" id="370541at2"/>
<evidence type="ECO:0000313" key="1">
    <source>
        <dbReference type="EMBL" id="GBF51433.1"/>
    </source>
</evidence>
<dbReference type="EMBL" id="BFBB01000008">
    <property type="protein sequence ID" value="GBF51433.1"/>
    <property type="molecule type" value="Genomic_DNA"/>
</dbReference>
<evidence type="ECO:0008006" key="3">
    <source>
        <dbReference type="Google" id="ProtNLM"/>
    </source>
</evidence>
<dbReference type="AlphaFoldDB" id="A0A2P2E3F5"/>
<accession>A0A2P2E3F5</accession>
<comment type="caution">
    <text evidence="1">The sequence shown here is derived from an EMBL/GenBank/DDBJ whole genome shotgun (WGS) entry which is preliminary data.</text>
</comment>